<reference evidence="3" key="1">
    <citation type="submission" date="2007-11" db="EMBL/GenBank/DDBJ databases">
        <authorList>
            <person name="Fulton L."/>
            <person name="Clifton S."/>
            <person name="Fulton B."/>
            <person name="Xu J."/>
            <person name="Minx P."/>
            <person name="Pepin K.H."/>
            <person name="Johnson M."/>
            <person name="Thiruvilangam P."/>
            <person name="Bhonagiri V."/>
            <person name="Nash W.E."/>
            <person name="Mardis E.R."/>
            <person name="Wilson R.K."/>
        </authorList>
    </citation>
    <scope>NUCLEOTIDE SEQUENCE [LARGE SCALE GENOMIC DNA]</scope>
    <source>
        <strain evidence="3">DSM 17241</strain>
    </source>
</reference>
<dbReference type="Pfam" id="PF08348">
    <property type="entry name" value="PAS_6"/>
    <property type="match status" value="1"/>
</dbReference>
<evidence type="ECO:0000259" key="2">
    <source>
        <dbReference type="Pfam" id="PF13309"/>
    </source>
</evidence>
<dbReference type="STRING" id="169435.ERS852551_02313"/>
<reference evidence="3" key="2">
    <citation type="submission" date="2013-09" db="EMBL/GenBank/DDBJ databases">
        <title>Draft genome sequence of Anaerotruncus colihominis(DSM 17241).</title>
        <authorList>
            <person name="Sudarsanam P."/>
            <person name="Ley R."/>
            <person name="Guruge J."/>
            <person name="Turnbaugh P.J."/>
            <person name="Mahowald M."/>
            <person name="Liep D."/>
            <person name="Gordon J."/>
        </authorList>
    </citation>
    <scope>NUCLEOTIDE SEQUENCE</scope>
    <source>
        <strain evidence="3">DSM 17241</strain>
    </source>
</reference>
<dbReference type="PANTHER" id="PTHR35568:SF1">
    <property type="entry name" value="TRANSCRIPTIONAL REGULATOR DAUR"/>
    <property type="match status" value="1"/>
</dbReference>
<feature type="domain" description="YheO-like" evidence="1">
    <location>
        <begin position="40"/>
        <end position="153"/>
    </location>
</feature>
<organism evidence="3 4">
    <name type="scientific">Anaerotruncus colihominis DSM 17241</name>
    <dbReference type="NCBI Taxonomy" id="445972"/>
    <lineage>
        <taxon>Bacteria</taxon>
        <taxon>Bacillati</taxon>
        <taxon>Bacillota</taxon>
        <taxon>Clostridia</taxon>
        <taxon>Eubacteriales</taxon>
        <taxon>Oscillospiraceae</taxon>
        <taxon>Anaerotruncus</taxon>
    </lineage>
</organism>
<comment type="caution">
    <text evidence="3">The sequence shown here is derived from an EMBL/GenBank/DDBJ whole genome shotgun (WGS) entry which is preliminary data.</text>
</comment>
<accession>B0P5Q5</accession>
<dbReference type="HOGENOM" id="CLU_080179_0_1_9"/>
<dbReference type="Pfam" id="PF13309">
    <property type="entry name" value="HTH_22"/>
    <property type="match status" value="1"/>
</dbReference>
<dbReference type="EMBL" id="ABGD02000003">
    <property type="protein sequence ID" value="EDS13062.1"/>
    <property type="molecule type" value="Genomic_DNA"/>
</dbReference>
<dbReference type="Proteomes" id="UP000003803">
    <property type="component" value="Unassembled WGS sequence"/>
</dbReference>
<proteinExistence type="predicted"/>
<name>B0P5Q5_9FIRM</name>
<protein>
    <submittedName>
        <fullName evidence="3">YheO-like protein</fullName>
    </submittedName>
</protein>
<dbReference type="AlphaFoldDB" id="B0P5Q5"/>
<keyword evidence="4" id="KW-1185">Reference proteome</keyword>
<dbReference type="PANTHER" id="PTHR35568">
    <property type="entry name" value="TRANSCRIPTIONAL REGULATOR DAUR"/>
    <property type="match status" value="1"/>
</dbReference>
<dbReference type="InterPro" id="IPR039445">
    <property type="entry name" value="DauR-like_HTH"/>
</dbReference>
<evidence type="ECO:0000259" key="1">
    <source>
        <dbReference type="Pfam" id="PF08348"/>
    </source>
</evidence>
<dbReference type="eggNOG" id="COG2964">
    <property type="taxonomic scope" value="Bacteria"/>
</dbReference>
<feature type="domain" description="Transcriptional regulator DauR-like HTH" evidence="2">
    <location>
        <begin position="180"/>
        <end position="242"/>
    </location>
</feature>
<evidence type="ECO:0000313" key="3">
    <source>
        <dbReference type="EMBL" id="EDS13062.1"/>
    </source>
</evidence>
<sequence length="247" mass="27744">MIGQLFIEILPDAWYDNSILKYYFKRKCFEGVPMLEQTTLTFLRQLARGISQQFGNCCEVVVHDLTDNNVDSSIVAIENGHVTNRKLGDGPSHVVLEALHGDRSNLKDHLNYLTKTRDGRILKSSTIYIRDEHGDAIGIFSINYDITNLLLIENAVKPLISTGQTGEKEPERIPQNVSELLDSLIEQSVRLVGKPVALMGKEDKIKALRFLNDTGAFLITKSGDKVSKYFGISKYTLYSYIDATKEA</sequence>
<evidence type="ECO:0000313" key="4">
    <source>
        <dbReference type="Proteomes" id="UP000003803"/>
    </source>
</evidence>
<gene>
    <name evidence="3" type="ORF">ANACOL_00077</name>
</gene>
<dbReference type="InterPro" id="IPR013559">
    <property type="entry name" value="YheO"/>
</dbReference>
<dbReference type="InterPro" id="IPR039446">
    <property type="entry name" value="DauR-like"/>
</dbReference>